<keyword evidence="3" id="KW-1185">Reference proteome</keyword>
<evidence type="ECO:0000313" key="3">
    <source>
        <dbReference type="Proteomes" id="UP000262172"/>
    </source>
</evidence>
<organism evidence="2 3">
    <name type="scientific">Microbacterium bovistercoris</name>
    <dbReference type="NCBI Taxonomy" id="2293570"/>
    <lineage>
        <taxon>Bacteria</taxon>
        <taxon>Bacillati</taxon>
        <taxon>Actinomycetota</taxon>
        <taxon>Actinomycetes</taxon>
        <taxon>Micrococcales</taxon>
        <taxon>Microbacteriaceae</taxon>
        <taxon>Microbacterium</taxon>
    </lineage>
</organism>
<dbReference type="Gene3D" id="3.90.550.10">
    <property type="entry name" value="Spore Coat Polysaccharide Biosynthesis Protein SpsA, Chain A"/>
    <property type="match status" value="1"/>
</dbReference>
<reference evidence="2 3" key="1">
    <citation type="submission" date="2018-08" db="EMBL/GenBank/DDBJ databases">
        <title>Isolation, diversity and antifungal activity of Actinobacteria from cow dung.</title>
        <authorList>
            <person name="Ling L."/>
        </authorList>
    </citation>
    <scope>NUCLEOTIDE SEQUENCE [LARGE SCALE GENOMIC DNA]</scope>
    <source>
        <strain evidence="2 3">NEAU-LLE</strain>
    </source>
</reference>
<comment type="caution">
    <text evidence="2">The sequence shown here is derived from an EMBL/GenBank/DDBJ whole genome shotgun (WGS) entry which is preliminary data.</text>
</comment>
<feature type="compositionally biased region" description="Basic and acidic residues" evidence="1">
    <location>
        <begin position="1"/>
        <end position="19"/>
    </location>
</feature>
<dbReference type="Pfam" id="PF13641">
    <property type="entry name" value="Glyco_tranf_2_3"/>
    <property type="match status" value="1"/>
</dbReference>
<feature type="region of interest" description="Disordered" evidence="1">
    <location>
        <begin position="1"/>
        <end position="62"/>
    </location>
</feature>
<dbReference type="AlphaFoldDB" id="A0A371NWQ7"/>
<keyword evidence="2" id="KW-0808">Transferase</keyword>
<name>A0A371NWQ7_9MICO</name>
<dbReference type="OrthoDB" id="3171021at2"/>
<protein>
    <submittedName>
        <fullName evidence="2">Glycosyltransferase</fullName>
    </submittedName>
</protein>
<dbReference type="InterPro" id="IPR029044">
    <property type="entry name" value="Nucleotide-diphossugar_trans"/>
</dbReference>
<sequence>MQGHRGDPWTQGRGDDRVGRAQVVHHSGQRSGVFHAGRDHSRPRDLRRTRRTSTELRRASSTRGARVSAPFVEIVIACHDESRPIERAVSSVLADDDVRDRVRVTVVAHGIDASSLASRLAEIPGDVRVVPFRDDIRSAAGPFNRGLDSVEAEYCGVMGSDDFLEPGVMSRWIAHVDAERPDAAIAQIRRQSHTIMPNPLVRLGRRVRLDAAKDRLFYRTAPLGLIRTERMRALGLRMVEGMRVGEDFDFGIRLWAHGGRIDFLGGMGSYVIGEDARQRTTESTMTMTERFEPITRLFQDGVFAALSPAYRQALAIKLIRVSIVGTAQAVVDTNPPDGDVAEVAALLRRLLQEAPRALSPFNRRDRWVLDGLLDEPTSARMVADVRRAQRAGRWGRWFTPDLVHSFARESTLRRYVLYYCKRERGRKM</sequence>
<accession>A0A371NWQ7</accession>
<dbReference type="Proteomes" id="UP000262172">
    <property type="component" value="Unassembled WGS sequence"/>
</dbReference>
<dbReference type="EMBL" id="QUAB01000015">
    <property type="protein sequence ID" value="REJ07583.1"/>
    <property type="molecule type" value="Genomic_DNA"/>
</dbReference>
<dbReference type="CDD" id="cd00761">
    <property type="entry name" value="Glyco_tranf_GTA_type"/>
    <property type="match status" value="1"/>
</dbReference>
<feature type="compositionally biased region" description="Basic and acidic residues" evidence="1">
    <location>
        <begin position="36"/>
        <end position="58"/>
    </location>
</feature>
<evidence type="ECO:0000256" key="1">
    <source>
        <dbReference type="SAM" id="MobiDB-lite"/>
    </source>
</evidence>
<dbReference type="SUPFAM" id="SSF53448">
    <property type="entry name" value="Nucleotide-diphospho-sugar transferases"/>
    <property type="match status" value="1"/>
</dbReference>
<proteinExistence type="predicted"/>
<dbReference type="GO" id="GO:0016740">
    <property type="term" value="F:transferase activity"/>
    <property type="evidence" value="ECO:0007669"/>
    <property type="project" value="UniProtKB-KW"/>
</dbReference>
<gene>
    <name evidence="2" type="ORF">DY023_02780</name>
</gene>
<evidence type="ECO:0000313" key="2">
    <source>
        <dbReference type="EMBL" id="REJ07583.1"/>
    </source>
</evidence>